<dbReference type="GO" id="GO:0032259">
    <property type="term" value="P:methylation"/>
    <property type="evidence" value="ECO:0007669"/>
    <property type="project" value="UniProtKB-UniRule"/>
</dbReference>
<dbReference type="Pfam" id="PF08241">
    <property type="entry name" value="Methyltransf_11"/>
    <property type="match status" value="1"/>
</dbReference>
<name>A0A1U7J2M5_9CYAN</name>
<dbReference type="OrthoDB" id="9769602at2"/>
<dbReference type="InterPro" id="IPR025774">
    <property type="entry name" value="PiNMT-like"/>
</dbReference>
<feature type="region of interest" description="SAM motif II" evidence="4">
    <location>
        <begin position="133"/>
        <end position="141"/>
    </location>
</feature>
<evidence type="ECO:0000259" key="5">
    <source>
        <dbReference type="Pfam" id="PF08241"/>
    </source>
</evidence>
<dbReference type="PANTHER" id="PTHR44068:SF11">
    <property type="entry name" value="GERANYL DIPHOSPHATE 2-C-METHYLTRANSFERASE"/>
    <property type="match status" value="1"/>
</dbReference>
<dbReference type="InterPro" id="IPR013216">
    <property type="entry name" value="Methyltransf_11"/>
</dbReference>
<dbReference type="EMBL" id="MRCG01000013">
    <property type="protein sequence ID" value="OKH46370.1"/>
    <property type="molecule type" value="Genomic_DNA"/>
</dbReference>
<evidence type="ECO:0000256" key="1">
    <source>
        <dbReference type="ARBA" id="ARBA00022603"/>
    </source>
</evidence>
<sequence length="286" mass="31288">MTNALYKKIQTFYDDSSGLWEQIWGEHMHHGYYGADGRQRKNRRQAQIDLIDECLTWGGITQAETILDCGCGIGGSALELANRYGARVTGITLSPVQAERATERAIAANLGGDTAPCAAFQVADALNIPFADHSFDLVWSMESGEHMPDKVAFLQECYRVLKPGGKLLMATWCHRPTDSLGGPLTWLEQRQLDWIYRVYGLPYVISLPDYEAIAQNCGFNQLKAADWSLAVAPFWDEVIASALSPEGLAGLLQAGPGTLQGALALGPMRQGLHSGLIRYGLLCAVR</sequence>
<dbReference type="SUPFAM" id="SSF53335">
    <property type="entry name" value="S-adenosyl-L-methionine-dependent methyltransferases"/>
    <property type="match status" value="1"/>
</dbReference>
<comment type="caution">
    <text evidence="6">The sequence shown here is derived from an EMBL/GenBank/DDBJ whole genome shotgun (WGS) entry which is preliminary data.</text>
</comment>
<dbReference type="GO" id="GO:0008757">
    <property type="term" value="F:S-adenosylmethionine-dependent methyltransferase activity"/>
    <property type="evidence" value="ECO:0007669"/>
    <property type="project" value="InterPro"/>
</dbReference>
<keyword evidence="2 4" id="KW-0808">Transferase</keyword>
<evidence type="ECO:0000313" key="7">
    <source>
        <dbReference type="Proteomes" id="UP000185557"/>
    </source>
</evidence>
<keyword evidence="1 4" id="KW-0489">Methyltransferase</keyword>
<dbReference type="InterPro" id="IPR050447">
    <property type="entry name" value="Erg6_SMT_methyltransf"/>
</dbReference>
<evidence type="ECO:0000256" key="2">
    <source>
        <dbReference type="ARBA" id="ARBA00022679"/>
    </source>
</evidence>
<keyword evidence="3 4" id="KW-0949">S-adenosyl-L-methionine</keyword>
<dbReference type="PROSITE" id="PS51581">
    <property type="entry name" value="SAM_GTMT"/>
    <property type="match status" value="1"/>
</dbReference>
<reference evidence="6 7" key="1">
    <citation type="submission" date="2016-11" db="EMBL/GenBank/DDBJ databases">
        <title>Draft Genome Sequences of Nine Cyanobacterial Strains from Diverse Habitats.</title>
        <authorList>
            <person name="Zhu T."/>
            <person name="Hou S."/>
            <person name="Lu X."/>
            <person name="Hess W.R."/>
        </authorList>
    </citation>
    <scope>NUCLEOTIDE SEQUENCE [LARGE SCALE GENOMIC DNA]</scope>
    <source>
        <strain evidence="6 7">NIES-30</strain>
    </source>
</reference>
<feature type="domain" description="Methyltransferase type 11" evidence="5">
    <location>
        <begin position="67"/>
        <end position="168"/>
    </location>
</feature>
<dbReference type="STRING" id="549789.NIES30_16855"/>
<evidence type="ECO:0000256" key="3">
    <source>
        <dbReference type="ARBA" id="ARBA00022691"/>
    </source>
</evidence>
<feature type="region of interest" description="SAM motif III" evidence="4">
    <location>
        <begin position="160"/>
        <end position="169"/>
    </location>
</feature>
<dbReference type="PANTHER" id="PTHR44068">
    <property type="entry name" value="ZGC:194242"/>
    <property type="match status" value="1"/>
</dbReference>
<comment type="similarity">
    <text evidence="4">Belongs to the class I-like SAM-binding methyltransferase superfamily. gTMT family.</text>
</comment>
<evidence type="ECO:0000313" key="6">
    <source>
        <dbReference type="EMBL" id="OKH46370.1"/>
    </source>
</evidence>
<dbReference type="RefSeq" id="WP_073609597.1">
    <property type="nucleotide sequence ID" value="NZ_MRCG01000013.1"/>
</dbReference>
<dbReference type="InterPro" id="IPR029063">
    <property type="entry name" value="SAM-dependent_MTases_sf"/>
</dbReference>
<dbReference type="Proteomes" id="UP000185557">
    <property type="component" value="Unassembled WGS sequence"/>
</dbReference>
<dbReference type="Gene3D" id="3.40.50.150">
    <property type="entry name" value="Vaccinia Virus protein VP39"/>
    <property type="match status" value="1"/>
</dbReference>
<keyword evidence="7" id="KW-1185">Reference proteome</keyword>
<organism evidence="6 7">
    <name type="scientific">Phormidium tenue NIES-30</name>
    <dbReference type="NCBI Taxonomy" id="549789"/>
    <lineage>
        <taxon>Bacteria</taxon>
        <taxon>Bacillati</taxon>
        <taxon>Cyanobacteriota</taxon>
        <taxon>Cyanophyceae</taxon>
        <taxon>Oscillatoriophycideae</taxon>
        <taxon>Oscillatoriales</taxon>
        <taxon>Oscillatoriaceae</taxon>
        <taxon>Phormidium</taxon>
    </lineage>
</organism>
<proteinExistence type="inferred from homology"/>
<gene>
    <name evidence="6" type="ORF">NIES30_16855</name>
</gene>
<feature type="region of interest" description="SAM motif I" evidence="4">
    <location>
        <begin position="66"/>
        <end position="75"/>
    </location>
</feature>
<evidence type="ECO:0000256" key="4">
    <source>
        <dbReference type="PROSITE-ProRule" id="PRU00914"/>
    </source>
</evidence>
<protein>
    <submittedName>
        <fullName evidence="6">SAM-dependent methyltransferase</fullName>
    </submittedName>
</protein>
<accession>A0A1U7J2M5</accession>
<dbReference type="AlphaFoldDB" id="A0A1U7J2M5"/>
<dbReference type="CDD" id="cd02440">
    <property type="entry name" value="AdoMet_MTases"/>
    <property type="match status" value="1"/>
</dbReference>